<evidence type="ECO:0000259" key="12">
    <source>
        <dbReference type="PROSITE" id="PS51278"/>
    </source>
</evidence>
<comment type="similarity">
    <text evidence="2 7 8">In the C-terminal section; belongs to the purine/pyrimidine phosphoribosyltransferase family.</text>
</comment>
<keyword evidence="7 11" id="KW-0411">Iron-sulfur</keyword>
<organism evidence="13 14">
    <name type="scientific">Termititenax aidoneus</name>
    <dbReference type="NCBI Taxonomy" id="2218524"/>
    <lineage>
        <taxon>Bacteria</taxon>
        <taxon>Bacillati</taxon>
        <taxon>Candidatus Margulisiibacteriota</taxon>
        <taxon>Candidatus Termititenacia</taxon>
        <taxon>Candidatus Termititenacales</taxon>
        <taxon>Candidatus Termititenacaceae</taxon>
        <taxon>Candidatus Termititenax</taxon>
    </lineage>
</organism>
<evidence type="ECO:0000256" key="7">
    <source>
        <dbReference type="HAMAP-Rule" id="MF_01931"/>
    </source>
</evidence>
<keyword evidence="6 7" id="KW-0315">Glutamine amidotransferase</keyword>
<evidence type="ECO:0000256" key="2">
    <source>
        <dbReference type="ARBA" id="ARBA00010138"/>
    </source>
</evidence>
<dbReference type="InterPro" id="IPR000836">
    <property type="entry name" value="PRTase_dom"/>
</dbReference>
<dbReference type="GO" id="GO:0006189">
    <property type="term" value="P:'de novo' IMP biosynthetic process"/>
    <property type="evidence" value="ECO:0007669"/>
    <property type="project" value="UniProtKB-UniRule"/>
</dbReference>
<dbReference type="Pfam" id="PF13522">
    <property type="entry name" value="GATase_6"/>
    <property type="match status" value="1"/>
</dbReference>
<dbReference type="Pfam" id="PF00156">
    <property type="entry name" value="Pribosyltran"/>
    <property type="match status" value="1"/>
</dbReference>
<dbReference type="Proteomes" id="UP000269352">
    <property type="component" value="Unassembled WGS sequence"/>
</dbReference>
<dbReference type="PROSITE" id="PS51278">
    <property type="entry name" value="GATASE_TYPE_2"/>
    <property type="match status" value="1"/>
</dbReference>
<dbReference type="HAMAP" id="MF_01931">
    <property type="entry name" value="PurF"/>
    <property type="match status" value="1"/>
</dbReference>
<evidence type="ECO:0000313" key="14">
    <source>
        <dbReference type="Proteomes" id="UP000269352"/>
    </source>
</evidence>
<keyword evidence="3 7" id="KW-0328">Glycosyltransferase</keyword>
<evidence type="ECO:0000256" key="6">
    <source>
        <dbReference type="ARBA" id="ARBA00022962"/>
    </source>
</evidence>
<dbReference type="EMBL" id="BGZN01000009">
    <property type="protein sequence ID" value="GBR73304.1"/>
    <property type="molecule type" value="Genomic_DNA"/>
</dbReference>
<dbReference type="InterPro" id="IPR035584">
    <property type="entry name" value="PurF_N"/>
</dbReference>
<sequence>MCGVFGIIGGQCEASKLAYFGLYSLQHRGQESAGIATLDDRGAVHYHKGMGLVPQVFTENIIQSLPGRQAIGHVRYSTTGASQIKNAQPIVVPLPGGETALLAHNGNLVNTAELRAELEAGGVELQMSSDSEIIGRLLAKNYQGDAAAALTAIAPKLKGAFALVVLTRGQIIGMRDPYGIRPLCLGALANDGGYVLASESCALDITGAALVREVRKGEIITLTADAVTSIIYDDTKPSALCVFEYIYFARPDSYIEGRNVYKAREKFGELLYREHPVDADVVIPVPDSGIPAAVGFAKASGIPYEAGLIKNRYVGRTFINPSQSMRELGVRLKLNPLPEVLDGRRVVLLDDSIVRGTTSAKLVRLLRDHGAREVHFRVSAPPSVSPCYYGIDTPLKSELIAANYSVPEICQKLGADTLGYLSIASMREAIGLQDFGFCQGCFDRVYKAGVPQGEELGLIYKDC</sequence>
<keyword evidence="4 7" id="KW-0808">Transferase</keyword>
<feature type="binding site" evidence="7 10">
    <location>
        <position position="350"/>
    </location>
    <ligand>
        <name>Mg(2+)</name>
        <dbReference type="ChEBI" id="CHEBI:18420"/>
    </ligand>
</feature>
<dbReference type="Gene3D" id="3.40.50.2020">
    <property type="match status" value="1"/>
</dbReference>
<evidence type="ECO:0000313" key="13">
    <source>
        <dbReference type="EMBL" id="GBR73304.1"/>
    </source>
</evidence>
<comment type="catalytic activity">
    <reaction evidence="7 8">
        <text>5-phospho-beta-D-ribosylamine + L-glutamate + diphosphate = 5-phospho-alpha-D-ribose 1-diphosphate + L-glutamine + H2O</text>
        <dbReference type="Rhea" id="RHEA:14905"/>
        <dbReference type="ChEBI" id="CHEBI:15377"/>
        <dbReference type="ChEBI" id="CHEBI:29985"/>
        <dbReference type="ChEBI" id="CHEBI:33019"/>
        <dbReference type="ChEBI" id="CHEBI:58017"/>
        <dbReference type="ChEBI" id="CHEBI:58359"/>
        <dbReference type="ChEBI" id="CHEBI:58681"/>
        <dbReference type="EC" id="2.4.2.14"/>
    </reaction>
</comment>
<accession>A0A388TA66</accession>
<evidence type="ECO:0000256" key="8">
    <source>
        <dbReference type="PIRNR" id="PIRNR000485"/>
    </source>
</evidence>
<dbReference type="GO" id="GO:0009113">
    <property type="term" value="P:purine nucleobase biosynthetic process"/>
    <property type="evidence" value="ECO:0007669"/>
    <property type="project" value="UniProtKB-UniRule"/>
</dbReference>
<dbReference type="Gene3D" id="3.60.20.10">
    <property type="entry name" value="Glutamine Phosphoribosylpyrophosphate, subunit 1, domain 1"/>
    <property type="match status" value="1"/>
</dbReference>
<dbReference type="PANTHER" id="PTHR11907">
    <property type="entry name" value="AMIDOPHOSPHORIBOSYLTRANSFERASE"/>
    <property type="match status" value="1"/>
</dbReference>
<gene>
    <name evidence="7 13" type="primary">purF</name>
    <name evidence="13" type="ORF">NO1_0706</name>
</gene>
<keyword evidence="7 10" id="KW-0460">Magnesium</keyword>
<evidence type="ECO:0000256" key="3">
    <source>
        <dbReference type="ARBA" id="ARBA00022676"/>
    </source>
</evidence>
<dbReference type="InterPro" id="IPR005854">
    <property type="entry name" value="PurF"/>
</dbReference>
<dbReference type="InterPro" id="IPR029057">
    <property type="entry name" value="PRTase-like"/>
</dbReference>
<keyword evidence="7 10" id="KW-0479">Metal-binding</keyword>
<keyword evidence="5 7" id="KW-0658">Purine biosynthesis</keyword>
<comment type="pathway">
    <text evidence="1 7 8">Purine metabolism; IMP biosynthesis via de novo pathway; N(1)-(5-phospho-D-ribosyl)glycinamide from 5-phospho-alpha-D-ribose 1-diphosphate: step 1/2.</text>
</comment>
<evidence type="ECO:0000256" key="9">
    <source>
        <dbReference type="PIRSR" id="PIRSR000485-1"/>
    </source>
</evidence>
<dbReference type="UniPathway" id="UPA00074">
    <property type="reaction ID" value="UER00124"/>
</dbReference>
<evidence type="ECO:0000256" key="4">
    <source>
        <dbReference type="ARBA" id="ARBA00022679"/>
    </source>
</evidence>
<dbReference type="GO" id="GO:0051539">
    <property type="term" value="F:4 iron, 4 sulfur cluster binding"/>
    <property type="evidence" value="ECO:0007669"/>
    <property type="project" value="UniProtKB-KW"/>
</dbReference>
<reference evidence="13 14" key="1">
    <citation type="journal article" date="2019" name="ISME J.">
        <title>Genome analyses of uncultured TG2/ZB3 bacteria in 'Margulisbacteria' specifically attached to ectosymbiotic spirochetes of protists in the termite gut.</title>
        <authorList>
            <person name="Utami Y.D."/>
            <person name="Kuwahara H."/>
            <person name="Igai K."/>
            <person name="Murakami T."/>
            <person name="Sugaya K."/>
            <person name="Morikawa T."/>
            <person name="Nagura Y."/>
            <person name="Yuki M."/>
            <person name="Deevong P."/>
            <person name="Inoue T."/>
            <person name="Kihara K."/>
            <person name="Lo N."/>
            <person name="Yamada A."/>
            <person name="Ohkuma M."/>
            <person name="Hongoh Y."/>
        </authorList>
    </citation>
    <scope>NUCLEOTIDE SEQUENCE [LARGE SCALE GENOMIC DNA]</scope>
    <source>
        <strain evidence="13">NkOx7-01</strain>
    </source>
</reference>
<feature type="binding site" evidence="7 11">
    <location>
        <position position="241"/>
    </location>
    <ligand>
        <name>[4Fe-4S] cluster</name>
        <dbReference type="ChEBI" id="CHEBI:49883"/>
    </ligand>
</feature>
<feature type="binding site" evidence="7 10">
    <location>
        <position position="351"/>
    </location>
    <ligand>
        <name>Mg(2+)</name>
        <dbReference type="ChEBI" id="CHEBI:18420"/>
    </ligand>
</feature>
<comment type="function">
    <text evidence="7">Catalyzes the formation of phosphoribosylamine from phosphoribosylpyrophosphate (PRPP) and glutamine.</text>
</comment>
<feature type="binding site" evidence="7 11">
    <location>
        <position position="441"/>
    </location>
    <ligand>
        <name>[4Fe-4S] cluster</name>
        <dbReference type="ChEBI" id="CHEBI:49883"/>
    </ligand>
</feature>
<feature type="binding site" evidence="7 11">
    <location>
        <position position="438"/>
    </location>
    <ligand>
        <name>[4Fe-4S] cluster</name>
        <dbReference type="ChEBI" id="CHEBI:49883"/>
    </ligand>
</feature>
<dbReference type="EC" id="2.4.2.14" evidence="7"/>
<name>A0A388TA66_TERA1</name>
<feature type="binding site" evidence="7 11">
    <location>
        <position position="387"/>
    </location>
    <ligand>
        <name>[4Fe-4S] cluster</name>
        <dbReference type="ChEBI" id="CHEBI:49883"/>
    </ligand>
</feature>
<feature type="domain" description="Glutamine amidotransferase type-2" evidence="12">
    <location>
        <begin position="2"/>
        <end position="225"/>
    </location>
</feature>
<dbReference type="CDD" id="cd06223">
    <property type="entry name" value="PRTases_typeI"/>
    <property type="match status" value="1"/>
</dbReference>
<dbReference type="SUPFAM" id="SSF53271">
    <property type="entry name" value="PRTase-like"/>
    <property type="match status" value="1"/>
</dbReference>
<keyword evidence="7 11" id="KW-0408">Iron</keyword>
<evidence type="ECO:0000256" key="1">
    <source>
        <dbReference type="ARBA" id="ARBA00005209"/>
    </source>
</evidence>
<dbReference type="InterPro" id="IPR017932">
    <property type="entry name" value="GATase_2_dom"/>
</dbReference>
<dbReference type="SUPFAM" id="SSF56235">
    <property type="entry name" value="N-terminal nucleophile aminohydrolases (Ntn hydrolases)"/>
    <property type="match status" value="1"/>
</dbReference>
<dbReference type="PIRSF" id="PIRSF000485">
    <property type="entry name" value="Amd_phspho_trans"/>
    <property type="match status" value="1"/>
</dbReference>
<feature type="binding site" evidence="7 10">
    <location>
        <position position="288"/>
    </location>
    <ligand>
        <name>Mg(2+)</name>
        <dbReference type="ChEBI" id="CHEBI:18420"/>
    </ligand>
</feature>
<comment type="cofactor">
    <cofactor evidence="7 10">
        <name>Mg(2+)</name>
        <dbReference type="ChEBI" id="CHEBI:18420"/>
    </cofactor>
    <text evidence="7 10">Binds 1 Mg(2+) ion per subunit.</text>
</comment>
<dbReference type="InterPro" id="IPR029055">
    <property type="entry name" value="Ntn_hydrolases_N"/>
</dbReference>
<evidence type="ECO:0000256" key="5">
    <source>
        <dbReference type="ARBA" id="ARBA00022755"/>
    </source>
</evidence>
<evidence type="ECO:0000256" key="11">
    <source>
        <dbReference type="PIRSR" id="PIRSR000485-3"/>
    </source>
</evidence>
<feature type="active site" description="Nucleophile" evidence="7 9">
    <location>
        <position position="2"/>
    </location>
</feature>
<proteinExistence type="inferred from homology"/>
<evidence type="ECO:0000256" key="10">
    <source>
        <dbReference type="PIRSR" id="PIRSR000485-2"/>
    </source>
</evidence>
<dbReference type="GO" id="GO:0004044">
    <property type="term" value="F:amidophosphoribosyltransferase activity"/>
    <property type="evidence" value="ECO:0007669"/>
    <property type="project" value="UniProtKB-UniRule"/>
</dbReference>
<dbReference type="GO" id="GO:0000287">
    <property type="term" value="F:magnesium ion binding"/>
    <property type="evidence" value="ECO:0007669"/>
    <property type="project" value="UniProtKB-UniRule"/>
</dbReference>
<comment type="caution">
    <text evidence="13">The sequence shown here is derived from an EMBL/GenBank/DDBJ whole genome shotgun (WGS) entry which is preliminary data.</text>
</comment>
<dbReference type="AlphaFoldDB" id="A0A388TA66"/>
<comment type="cofactor">
    <cofactor evidence="7 11">
        <name>[4Fe-4S] cluster</name>
        <dbReference type="ChEBI" id="CHEBI:49883"/>
    </cofactor>
    <text evidence="7 11">Binds 1 [4Fe-4S] cluster per subunit.</text>
</comment>
<keyword evidence="14" id="KW-1185">Reference proteome</keyword>
<keyword evidence="7" id="KW-0004">4Fe-4S</keyword>
<dbReference type="NCBIfam" id="TIGR01134">
    <property type="entry name" value="purF"/>
    <property type="match status" value="1"/>
</dbReference>
<protein>
    <recommendedName>
        <fullName evidence="7">Amidophosphoribosyltransferase</fullName>
        <shortName evidence="7">ATase</shortName>
        <ecNumber evidence="7">2.4.2.14</ecNumber>
    </recommendedName>
    <alternativeName>
        <fullName evidence="7">Glutamine phosphoribosylpyrophosphate amidotransferase</fullName>
        <shortName evidence="7">GPATase</shortName>
    </alternativeName>
</protein>
<dbReference type="CDD" id="cd00715">
    <property type="entry name" value="GPATase_N"/>
    <property type="match status" value="1"/>
</dbReference>